<dbReference type="EnsemblMetazoa" id="ASIC001135-RA">
    <property type="protein sequence ID" value="ASIC001135-PA"/>
    <property type="gene ID" value="ASIC001135"/>
</dbReference>
<keyword evidence="3" id="KW-1185">Reference proteome</keyword>
<sequence length="116" mass="12583">MGLRCGKHKSCSASVCLVKNPTGTIKAGSGSLEGRTGATRQRLPAAPRPFRPFAFAQWSSLFIRLININIVILDVVVASLAKHHLACGCVCRKTCEIPRQKPQRSVYHLGKKDANA</sequence>
<protein>
    <submittedName>
        <fullName evidence="1 2">Uncharacterized protein</fullName>
    </submittedName>
</protein>
<name>A0A084VB25_ANOSI</name>
<dbReference type="VEuPathDB" id="VectorBase:ASIC001135"/>
<dbReference type="EMBL" id="ATLV01005075">
    <property type="status" value="NOT_ANNOTATED_CDS"/>
    <property type="molecule type" value="Genomic_DNA"/>
</dbReference>
<evidence type="ECO:0000313" key="3">
    <source>
        <dbReference type="Proteomes" id="UP000030765"/>
    </source>
</evidence>
<evidence type="ECO:0000313" key="2">
    <source>
        <dbReference type="EnsemblMetazoa" id="ASIC001135-PA"/>
    </source>
</evidence>
<proteinExistence type="predicted"/>
<dbReference type="EMBL" id="KE524264">
    <property type="protein sequence ID" value="KFB35169.1"/>
    <property type="molecule type" value="Genomic_DNA"/>
</dbReference>
<reference evidence="2" key="2">
    <citation type="submission" date="2020-05" db="UniProtKB">
        <authorList>
            <consortium name="EnsemblMetazoa"/>
        </authorList>
    </citation>
    <scope>IDENTIFICATION</scope>
</reference>
<accession>A0A084VB25</accession>
<gene>
    <name evidence="1" type="ORF">ZHAS_00001135</name>
</gene>
<dbReference type="AlphaFoldDB" id="A0A084VB25"/>
<reference evidence="1 3" key="1">
    <citation type="journal article" date="2014" name="BMC Genomics">
        <title>Genome sequence of Anopheles sinensis provides insight into genetics basis of mosquito competence for malaria parasites.</title>
        <authorList>
            <person name="Zhou D."/>
            <person name="Zhang D."/>
            <person name="Ding G."/>
            <person name="Shi L."/>
            <person name="Hou Q."/>
            <person name="Ye Y."/>
            <person name="Xu Y."/>
            <person name="Zhou H."/>
            <person name="Xiong C."/>
            <person name="Li S."/>
            <person name="Yu J."/>
            <person name="Hong S."/>
            <person name="Yu X."/>
            <person name="Zou P."/>
            <person name="Chen C."/>
            <person name="Chang X."/>
            <person name="Wang W."/>
            <person name="Lv Y."/>
            <person name="Sun Y."/>
            <person name="Ma L."/>
            <person name="Shen B."/>
            <person name="Zhu C."/>
        </authorList>
    </citation>
    <scope>NUCLEOTIDE SEQUENCE [LARGE SCALE GENOMIC DNA]</scope>
</reference>
<dbReference type="Proteomes" id="UP000030765">
    <property type="component" value="Unassembled WGS sequence"/>
</dbReference>
<evidence type="ECO:0000313" key="1">
    <source>
        <dbReference type="EMBL" id="KFB35169.1"/>
    </source>
</evidence>
<organism evidence="1">
    <name type="scientific">Anopheles sinensis</name>
    <name type="common">Mosquito</name>
    <dbReference type="NCBI Taxonomy" id="74873"/>
    <lineage>
        <taxon>Eukaryota</taxon>
        <taxon>Metazoa</taxon>
        <taxon>Ecdysozoa</taxon>
        <taxon>Arthropoda</taxon>
        <taxon>Hexapoda</taxon>
        <taxon>Insecta</taxon>
        <taxon>Pterygota</taxon>
        <taxon>Neoptera</taxon>
        <taxon>Endopterygota</taxon>
        <taxon>Diptera</taxon>
        <taxon>Nematocera</taxon>
        <taxon>Culicoidea</taxon>
        <taxon>Culicidae</taxon>
        <taxon>Anophelinae</taxon>
        <taxon>Anopheles</taxon>
    </lineage>
</organism>